<dbReference type="InterPro" id="IPR014710">
    <property type="entry name" value="RmlC-like_jellyroll"/>
</dbReference>
<keyword evidence="2" id="KW-0862">Zinc</keyword>
<protein>
    <submittedName>
        <fullName evidence="4">Mannose-6-phosphate isomerase</fullName>
    </submittedName>
</protein>
<feature type="domain" description="Phosphomannose isomerase type I catalytic" evidence="3">
    <location>
        <begin position="8"/>
        <end position="108"/>
    </location>
</feature>
<evidence type="ECO:0000259" key="3">
    <source>
        <dbReference type="Pfam" id="PF20511"/>
    </source>
</evidence>
<dbReference type="Pfam" id="PF20511">
    <property type="entry name" value="PMI_typeI_cat"/>
    <property type="match status" value="1"/>
</dbReference>
<dbReference type="PANTHER" id="PTHR42742:SF3">
    <property type="entry name" value="FRUCTOKINASE"/>
    <property type="match status" value="1"/>
</dbReference>
<dbReference type="InterPro" id="IPR046457">
    <property type="entry name" value="PMI_typeI_cat"/>
</dbReference>
<keyword evidence="4" id="KW-0413">Isomerase</keyword>
<dbReference type="Proteomes" id="UP000635565">
    <property type="component" value="Unassembled WGS sequence"/>
</dbReference>
<keyword evidence="1" id="KW-0479">Metal-binding</keyword>
<dbReference type="CDD" id="cd07010">
    <property type="entry name" value="cupin_PMI_type_I_N_bac"/>
    <property type="match status" value="1"/>
</dbReference>
<evidence type="ECO:0000313" key="4">
    <source>
        <dbReference type="EMBL" id="GHO84518.1"/>
    </source>
</evidence>
<keyword evidence="5" id="KW-1185">Reference proteome</keyword>
<evidence type="ECO:0000256" key="2">
    <source>
        <dbReference type="ARBA" id="ARBA00022833"/>
    </source>
</evidence>
<reference evidence="4 5" key="1">
    <citation type="journal article" date="2021" name="Int. J. Syst. Evol. Microbiol.">
        <title>Reticulibacter mediterranei gen. nov., sp. nov., within the new family Reticulibacteraceae fam. nov., and Ktedonospora formicarum gen. nov., sp. nov., Ktedonobacter robiniae sp. nov., Dictyobacter formicarum sp. nov. and Dictyobacter arantiisoli sp. nov., belonging to the class Ktedonobacteria.</title>
        <authorList>
            <person name="Yabe S."/>
            <person name="Zheng Y."/>
            <person name="Wang C.M."/>
            <person name="Sakai Y."/>
            <person name="Abe K."/>
            <person name="Yokota A."/>
            <person name="Donadio S."/>
            <person name="Cavaletti L."/>
            <person name="Monciardini P."/>
        </authorList>
    </citation>
    <scope>NUCLEOTIDE SEQUENCE [LARGE SCALE GENOMIC DNA]</scope>
    <source>
        <strain evidence="4 5">SOSP1-9</strain>
    </source>
</reference>
<comment type="caution">
    <text evidence="4">The sequence shown here is derived from an EMBL/GenBank/DDBJ whole genome shotgun (WGS) entry which is preliminary data.</text>
</comment>
<gene>
    <name evidence="4" type="ORF">KSZ_25240</name>
</gene>
<dbReference type="PANTHER" id="PTHR42742">
    <property type="entry name" value="TRANSCRIPTIONAL REPRESSOR MPRA"/>
    <property type="match status" value="1"/>
</dbReference>
<name>A0ABQ3VFT9_9CHLR</name>
<dbReference type="Gene3D" id="2.60.120.10">
    <property type="entry name" value="Jelly Rolls"/>
    <property type="match status" value="2"/>
</dbReference>
<dbReference type="PIRSF" id="PIRSF036894">
    <property type="entry name" value="PMI_Firm_short"/>
    <property type="match status" value="1"/>
</dbReference>
<organism evidence="4 5">
    <name type="scientific">Dictyobacter formicarum</name>
    <dbReference type="NCBI Taxonomy" id="2778368"/>
    <lineage>
        <taxon>Bacteria</taxon>
        <taxon>Bacillati</taxon>
        <taxon>Chloroflexota</taxon>
        <taxon>Ktedonobacteria</taxon>
        <taxon>Ktedonobacterales</taxon>
        <taxon>Dictyobacteraceae</taxon>
        <taxon>Dictyobacter</taxon>
    </lineage>
</organism>
<dbReference type="InterPro" id="IPR051804">
    <property type="entry name" value="Carb_Metab_Reg_Kinase/Isom"/>
</dbReference>
<dbReference type="InterPro" id="IPR014628">
    <property type="entry name" value="Man6P_isomerase_Firm_short"/>
</dbReference>
<proteinExistence type="predicted"/>
<dbReference type="InterPro" id="IPR011051">
    <property type="entry name" value="RmlC_Cupin_sf"/>
</dbReference>
<dbReference type="EMBL" id="BNJJ01000006">
    <property type="protein sequence ID" value="GHO84518.1"/>
    <property type="molecule type" value="Genomic_DNA"/>
</dbReference>
<evidence type="ECO:0000256" key="1">
    <source>
        <dbReference type="ARBA" id="ARBA00022723"/>
    </source>
</evidence>
<evidence type="ECO:0000313" key="5">
    <source>
        <dbReference type="Proteomes" id="UP000635565"/>
    </source>
</evidence>
<dbReference type="RefSeq" id="WP_201362132.1">
    <property type="nucleotide sequence ID" value="NZ_BNJJ01000006.1"/>
</dbReference>
<dbReference type="SUPFAM" id="SSF51182">
    <property type="entry name" value="RmlC-like cupins"/>
    <property type="match status" value="1"/>
</dbReference>
<dbReference type="GO" id="GO:0016853">
    <property type="term" value="F:isomerase activity"/>
    <property type="evidence" value="ECO:0007669"/>
    <property type="project" value="UniProtKB-KW"/>
</dbReference>
<accession>A0ABQ3VFT9</accession>
<sequence length="347" mass="38333">MSHIYPIRLRSSLHETIWGGRRLEHDHWKTLPVDDSLIGESWETEVSNLIQNGPYEGQRLGTVVAELGTALLGEQATAIFGQRFPLLAKFIDANAQLSVQVHPDDRYASEFEGGKLGKTEFWYILSAEPGATIIHGFKAATDPTAVRKAIEEVQLEELMQAEPVEAGDVVFVPAGTVHAIGSGILLYELQEYSDVTYRMYDYGRLTAAGTPRELHIDRSLDVSRYEASQQIKMRPVSIAATPEYEERCLVACKYFLTREITFKGGVRQGTTEDSCIILTSLGAKVSVAYGDQFAQTETLSRGQTLVLPAALGAYRIEGEGSLLFSYVPDPNDEAWQAWKAANPESAL</sequence>